<dbReference type="Proteomes" id="UP000596248">
    <property type="component" value="Chromosome"/>
</dbReference>
<gene>
    <name evidence="2" type="ORF">JNE38_15615</name>
</gene>
<evidence type="ECO:0000313" key="3">
    <source>
        <dbReference type="Proteomes" id="UP000596248"/>
    </source>
</evidence>
<name>A0ABX7FFU4_BRECH</name>
<accession>A0ABX7FFU4</accession>
<keyword evidence="1" id="KW-0812">Transmembrane</keyword>
<proteinExistence type="predicted"/>
<organism evidence="2 3">
    <name type="scientific">Brevibacillus choshinensis</name>
    <dbReference type="NCBI Taxonomy" id="54911"/>
    <lineage>
        <taxon>Bacteria</taxon>
        <taxon>Bacillati</taxon>
        <taxon>Bacillota</taxon>
        <taxon>Bacilli</taxon>
        <taxon>Bacillales</taxon>
        <taxon>Paenibacillaceae</taxon>
        <taxon>Brevibacillus</taxon>
    </lineage>
</organism>
<keyword evidence="1" id="KW-1133">Transmembrane helix</keyword>
<feature type="transmembrane region" description="Helical" evidence="1">
    <location>
        <begin position="6"/>
        <end position="21"/>
    </location>
</feature>
<protein>
    <submittedName>
        <fullName evidence="2">Uncharacterized protein</fullName>
    </submittedName>
</protein>
<evidence type="ECO:0000256" key="1">
    <source>
        <dbReference type="SAM" id="Phobius"/>
    </source>
</evidence>
<evidence type="ECO:0000313" key="2">
    <source>
        <dbReference type="EMBL" id="QRG65083.1"/>
    </source>
</evidence>
<dbReference type="EMBL" id="CP069127">
    <property type="protein sequence ID" value="QRG65083.1"/>
    <property type="molecule type" value="Genomic_DNA"/>
</dbReference>
<reference evidence="2 3" key="1">
    <citation type="submission" date="2021-01" db="EMBL/GenBank/DDBJ databases">
        <title>Identification of strong promoters based on the transcriptome of Brevibacillus choshinensis.</title>
        <authorList>
            <person name="Yao D."/>
            <person name="Zhang K."/>
            <person name="Wu J."/>
        </authorList>
    </citation>
    <scope>NUCLEOTIDE SEQUENCE [LARGE SCALE GENOMIC DNA]</scope>
    <source>
        <strain evidence="2 3">HPD31-SP3</strain>
    </source>
</reference>
<feature type="transmembrane region" description="Helical" evidence="1">
    <location>
        <begin position="33"/>
        <end position="50"/>
    </location>
</feature>
<dbReference type="RefSeq" id="WP_203254601.1">
    <property type="nucleotide sequence ID" value="NZ_CP069127.1"/>
</dbReference>
<keyword evidence="1" id="KW-0472">Membrane</keyword>
<keyword evidence="3" id="KW-1185">Reference proteome</keyword>
<sequence length="72" mass="8369">MKWGLILSMTALAVVLILYEWPRVKKLTKKDKWVFLTLVTISWVLSMFDLPNLPGPTTIVQSILKPLWIFPE</sequence>